<dbReference type="Pfam" id="PF19795">
    <property type="entry name" value="DUF6279"/>
    <property type="match status" value="1"/>
</dbReference>
<keyword evidence="2" id="KW-1185">Reference proteome</keyword>
<accession>A0A848HK12</accession>
<reference evidence="1 2" key="1">
    <citation type="submission" date="2020-04" db="EMBL/GenBank/DDBJ databases">
        <title>Massilia sp. RP-1-19 isolated from soil.</title>
        <authorList>
            <person name="Dahal R.H."/>
        </authorList>
    </citation>
    <scope>NUCLEOTIDE SEQUENCE [LARGE SCALE GENOMIC DNA]</scope>
    <source>
        <strain evidence="1 2">RP-1-19</strain>
    </source>
</reference>
<protein>
    <recommendedName>
        <fullName evidence="3">Lipoprotein</fullName>
    </recommendedName>
</protein>
<evidence type="ECO:0008006" key="3">
    <source>
        <dbReference type="Google" id="ProtNLM"/>
    </source>
</evidence>
<evidence type="ECO:0000313" key="1">
    <source>
        <dbReference type="EMBL" id="NML60479.1"/>
    </source>
</evidence>
<comment type="caution">
    <text evidence="1">The sequence shown here is derived from an EMBL/GenBank/DDBJ whole genome shotgun (WGS) entry which is preliminary data.</text>
</comment>
<dbReference type="RefSeq" id="WP_169464174.1">
    <property type="nucleotide sequence ID" value="NZ_JABBGG010000002.1"/>
</dbReference>
<organism evidence="1 2">
    <name type="scientific">Massilia polaris</name>
    <dbReference type="NCBI Taxonomy" id="2728846"/>
    <lineage>
        <taxon>Bacteria</taxon>
        <taxon>Pseudomonadati</taxon>
        <taxon>Pseudomonadota</taxon>
        <taxon>Betaproteobacteria</taxon>
        <taxon>Burkholderiales</taxon>
        <taxon>Oxalobacteraceae</taxon>
        <taxon>Telluria group</taxon>
        <taxon>Massilia</taxon>
    </lineage>
</organism>
<proteinExistence type="predicted"/>
<sequence length="299" mass="34849">MKKFNTQDTLFHRIQLLCVIALMLAVAACSSVRFTYNNGDTLLYYWLNAYVDIDTDQSDWVKKDIDDLFQWHRSTQLKDYVQLLQKGQRQLAGNLTQADLLADYREIRARSEKLANKAVPDLAELAISLKPDQIDTLARKFESNNDKYRKKFLRGDTDDRNKVRFKKAMEQFDLWFGDFSRDQEKTLRKASDARPLDNETWLDERMRRQQMILALLRKVHDQKLSREAAIPLVQGLVRDVFARMDSPERKAFYDASADGTARMILTAVKIATPEQKAHAHKRMQGWIDDFNVLAAARQQ</sequence>
<gene>
    <name evidence="1" type="ORF">HHL21_05120</name>
</gene>
<dbReference type="InterPro" id="IPR016875">
    <property type="entry name" value="UCP028200"/>
</dbReference>
<dbReference type="AlphaFoldDB" id="A0A848HK12"/>
<evidence type="ECO:0000313" key="2">
    <source>
        <dbReference type="Proteomes" id="UP000583752"/>
    </source>
</evidence>
<dbReference type="Proteomes" id="UP000583752">
    <property type="component" value="Unassembled WGS sequence"/>
</dbReference>
<dbReference type="PROSITE" id="PS51257">
    <property type="entry name" value="PROKAR_LIPOPROTEIN"/>
    <property type="match status" value="1"/>
</dbReference>
<dbReference type="PIRSF" id="PIRSF028200">
    <property type="entry name" value="UCP028200"/>
    <property type="match status" value="1"/>
</dbReference>
<name>A0A848HK12_9BURK</name>
<dbReference type="EMBL" id="JABBGG010000002">
    <property type="protein sequence ID" value="NML60479.1"/>
    <property type="molecule type" value="Genomic_DNA"/>
</dbReference>